<sequence>MLVVCGSPLQPLPSQAQKNQLILDSRIDPRSVVCVHGSRPPLPSL</sequence>
<dbReference type="Proteomes" id="UP001234989">
    <property type="component" value="Chromosome 2"/>
</dbReference>
<keyword evidence="2" id="KW-1185">Reference proteome</keyword>
<dbReference type="EMBL" id="CP133613">
    <property type="protein sequence ID" value="WMV13457.1"/>
    <property type="molecule type" value="Genomic_DNA"/>
</dbReference>
<evidence type="ECO:0000313" key="2">
    <source>
        <dbReference type="Proteomes" id="UP001234989"/>
    </source>
</evidence>
<organism evidence="1 2">
    <name type="scientific">Solanum verrucosum</name>
    <dbReference type="NCBI Taxonomy" id="315347"/>
    <lineage>
        <taxon>Eukaryota</taxon>
        <taxon>Viridiplantae</taxon>
        <taxon>Streptophyta</taxon>
        <taxon>Embryophyta</taxon>
        <taxon>Tracheophyta</taxon>
        <taxon>Spermatophyta</taxon>
        <taxon>Magnoliopsida</taxon>
        <taxon>eudicotyledons</taxon>
        <taxon>Gunneridae</taxon>
        <taxon>Pentapetalae</taxon>
        <taxon>asterids</taxon>
        <taxon>lamiids</taxon>
        <taxon>Solanales</taxon>
        <taxon>Solanaceae</taxon>
        <taxon>Solanoideae</taxon>
        <taxon>Solaneae</taxon>
        <taxon>Solanum</taxon>
    </lineage>
</organism>
<gene>
    <name evidence="1" type="ORF">MTR67_006842</name>
</gene>
<proteinExistence type="predicted"/>
<evidence type="ECO:0000313" key="1">
    <source>
        <dbReference type="EMBL" id="WMV13457.1"/>
    </source>
</evidence>
<protein>
    <submittedName>
        <fullName evidence="1">Uncharacterized protein</fullName>
    </submittedName>
</protein>
<dbReference type="AlphaFoldDB" id="A0AAF0PZ10"/>
<accession>A0AAF0PZ10</accession>
<name>A0AAF0PZ10_SOLVR</name>
<reference evidence="1" key="1">
    <citation type="submission" date="2023-08" db="EMBL/GenBank/DDBJ databases">
        <title>A de novo genome assembly of Solanum verrucosum Schlechtendal, a Mexican diploid species geographically isolated from the other diploid A-genome species in potato relatives.</title>
        <authorList>
            <person name="Hosaka K."/>
        </authorList>
    </citation>
    <scope>NUCLEOTIDE SEQUENCE</scope>
    <source>
        <tissue evidence="1">Young leaves</tissue>
    </source>
</reference>